<name>A0A2T3B9R2_AMORE</name>
<evidence type="ECO:0000313" key="2">
    <source>
        <dbReference type="EMBL" id="PSS25014.1"/>
    </source>
</evidence>
<organism evidence="2 3">
    <name type="scientific">Amorphotheca resinae ATCC 22711</name>
    <dbReference type="NCBI Taxonomy" id="857342"/>
    <lineage>
        <taxon>Eukaryota</taxon>
        <taxon>Fungi</taxon>
        <taxon>Dikarya</taxon>
        <taxon>Ascomycota</taxon>
        <taxon>Pezizomycotina</taxon>
        <taxon>Leotiomycetes</taxon>
        <taxon>Helotiales</taxon>
        <taxon>Amorphothecaceae</taxon>
        <taxon>Amorphotheca</taxon>
    </lineage>
</organism>
<dbReference type="GeneID" id="36574326"/>
<gene>
    <name evidence="2" type="ORF">M430DRAFT_32879</name>
</gene>
<reference evidence="2 3" key="1">
    <citation type="journal article" date="2018" name="New Phytol.">
        <title>Comparative genomics and transcriptomics depict ericoid mycorrhizal fungi as versatile saprotrophs and plant mutualists.</title>
        <authorList>
            <person name="Martino E."/>
            <person name="Morin E."/>
            <person name="Grelet G.A."/>
            <person name="Kuo A."/>
            <person name="Kohler A."/>
            <person name="Daghino S."/>
            <person name="Barry K.W."/>
            <person name="Cichocki N."/>
            <person name="Clum A."/>
            <person name="Dockter R.B."/>
            <person name="Hainaut M."/>
            <person name="Kuo R.C."/>
            <person name="LaButti K."/>
            <person name="Lindahl B.D."/>
            <person name="Lindquist E.A."/>
            <person name="Lipzen A."/>
            <person name="Khouja H.R."/>
            <person name="Magnuson J."/>
            <person name="Murat C."/>
            <person name="Ohm R.A."/>
            <person name="Singer S.W."/>
            <person name="Spatafora J.W."/>
            <person name="Wang M."/>
            <person name="Veneault-Fourrey C."/>
            <person name="Henrissat B."/>
            <person name="Grigoriev I.V."/>
            <person name="Martin F.M."/>
            <person name="Perotto S."/>
        </authorList>
    </citation>
    <scope>NUCLEOTIDE SEQUENCE [LARGE SCALE GENOMIC DNA]</scope>
    <source>
        <strain evidence="2 3">ATCC 22711</strain>
    </source>
</reference>
<keyword evidence="3" id="KW-1185">Reference proteome</keyword>
<protein>
    <submittedName>
        <fullName evidence="2">Uncharacterized protein</fullName>
    </submittedName>
</protein>
<dbReference type="InParanoid" id="A0A2T3B9R2"/>
<dbReference type="EMBL" id="KZ679007">
    <property type="protein sequence ID" value="PSS25014.1"/>
    <property type="molecule type" value="Genomic_DNA"/>
</dbReference>
<dbReference type="Proteomes" id="UP000241818">
    <property type="component" value="Unassembled WGS sequence"/>
</dbReference>
<dbReference type="AlphaFoldDB" id="A0A2T3B9R2"/>
<proteinExistence type="predicted"/>
<sequence length="70" mass="7522">MRNSAYAGALWVSTPTGSVDGMAQCVLNRERAGNLWLISYHPPDVQTRRPGKGSECSEGEKGEVSTPEEG</sequence>
<feature type="region of interest" description="Disordered" evidence="1">
    <location>
        <begin position="42"/>
        <end position="70"/>
    </location>
</feature>
<accession>A0A2T3B9R2</accession>
<evidence type="ECO:0000313" key="3">
    <source>
        <dbReference type="Proteomes" id="UP000241818"/>
    </source>
</evidence>
<evidence type="ECO:0000256" key="1">
    <source>
        <dbReference type="SAM" id="MobiDB-lite"/>
    </source>
</evidence>
<dbReference type="RefSeq" id="XP_024723613.1">
    <property type="nucleotide sequence ID" value="XM_024866245.1"/>
</dbReference>